<reference evidence="3 4" key="1">
    <citation type="submission" date="2019-04" db="EMBL/GenBank/DDBJ databases">
        <title>Friends and foes A comparative genomics study of 23 Aspergillus species from section Flavi.</title>
        <authorList>
            <consortium name="DOE Joint Genome Institute"/>
            <person name="Kjaerbolling I."/>
            <person name="Vesth T."/>
            <person name="Frisvad J.C."/>
            <person name="Nybo J.L."/>
            <person name="Theobald S."/>
            <person name="Kildgaard S."/>
            <person name="Isbrandt T."/>
            <person name="Kuo A."/>
            <person name="Sato A."/>
            <person name="Lyhne E.K."/>
            <person name="Kogle M.E."/>
            <person name="Wiebenga A."/>
            <person name="Kun R.S."/>
            <person name="Lubbers R.J."/>
            <person name="Makela M.R."/>
            <person name="Barry K."/>
            <person name="Chovatia M."/>
            <person name="Clum A."/>
            <person name="Daum C."/>
            <person name="Haridas S."/>
            <person name="He G."/>
            <person name="LaButti K."/>
            <person name="Lipzen A."/>
            <person name="Mondo S."/>
            <person name="Riley R."/>
            <person name="Salamov A."/>
            <person name="Simmons B.A."/>
            <person name="Magnuson J.K."/>
            <person name="Henrissat B."/>
            <person name="Mortensen U.H."/>
            <person name="Larsen T.O."/>
            <person name="Devries R.P."/>
            <person name="Grigoriev I.V."/>
            <person name="Machida M."/>
            <person name="Baker S.E."/>
            <person name="Andersen M.R."/>
        </authorList>
    </citation>
    <scope>NUCLEOTIDE SEQUENCE [LARGE SCALE GENOMIC DNA]</scope>
    <source>
        <strain evidence="3 4">CBS 151.66</strain>
    </source>
</reference>
<feature type="compositionally biased region" description="Basic and acidic residues" evidence="2">
    <location>
        <begin position="33"/>
        <end position="50"/>
    </location>
</feature>
<evidence type="ECO:0000256" key="1">
    <source>
        <dbReference type="ARBA" id="ARBA00010954"/>
    </source>
</evidence>
<proteinExistence type="inferred from homology"/>
<gene>
    <name evidence="3" type="ORF">BDV29DRAFT_63783</name>
</gene>
<dbReference type="GO" id="GO:0010737">
    <property type="term" value="P:protein kinase A signaling"/>
    <property type="evidence" value="ECO:0007669"/>
    <property type="project" value="TreeGrafter"/>
</dbReference>
<organism evidence="3 4">
    <name type="scientific">Aspergillus leporis</name>
    <dbReference type="NCBI Taxonomy" id="41062"/>
    <lineage>
        <taxon>Eukaryota</taxon>
        <taxon>Fungi</taxon>
        <taxon>Dikarya</taxon>
        <taxon>Ascomycota</taxon>
        <taxon>Pezizomycotina</taxon>
        <taxon>Eurotiomycetes</taxon>
        <taxon>Eurotiomycetidae</taxon>
        <taxon>Eurotiales</taxon>
        <taxon>Aspergillaceae</taxon>
        <taxon>Aspergillus</taxon>
        <taxon>Aspergillus subgen. Circumdati</taxon>
    </lineage>
</organism>
<dbReference type="InterPro" id="IPR008862">
    <property type="entry name" value="Tcp11"/>
</dbReference>
<dbReference type="EMBL" id="ML732376">
    <property type="protein sequence ID" value="KAB8068740.1"/>
    <property type="molecule type" value="Genomic_DNA"/>
</dbReference>
<name>A0A5N5WNG6_9EURO</name>
<feature type="region of interest" description="Disordered" evidence="2">
    <location>
        <begin position="1"/>
        <end position="61"/>
    </location>
</feature>
<dbReference type="Pfam" id="PF05794">
    <property type="entry name" value="Tcp11"/>
    <property type="match status" value="1"/>
</dbReference>
<dbReference type="AlphaFoldDB" id="A0A5N5WNG6"/>
<evidence type="ECO:0000256" key="2">
    <source>
        <dbReference type="SAM" id="MobiDB-lite"/>
    </source>
</evidence>
<dbReference type="PANTHER" id="PTHR12832">
    <property type="entry name" value="TESTIS-SPECIFIC PROTEIN PBS13 T-COMPLEX 11"/>
    <property type="match status" value="1"/>
</dbReference>
<sequence length="610" mass="69860">MDLQKTKEARRDTPGKQEEGTECPLEAYGGSGHSKDSPKNDSLDHRDANSAKDPAQANKQHQTTQFTYNHEIHQGPSTSRQTACSDSLFPSSQAMSIPTELGLDAREHSLLLTAKRYPPVTKGTLSELDLPCIMSNINLRMDANFDRDLHFKPDLDGEKGRRKRKEAADYWEAMATEITIYAFCAAHQPDSTFDAMEVDQQQSFEPRLPTMFDTLQDVLKTLVPERDHSSVMQNLEVSLLMQQIRKGVLDMVGVAKWLAALLKTHCAPMRDEWADRMVEQINSGSRSQNSSEIVRGLQTLFAILEAMKLDVANHQIRAFRVLLIEDTIPFLQEYFRGKIERDNFRVESSRLWYQELRERELSRMGKPAQPDSFWPLRTLFCGLSDFLLQSNSTEGIPETFMFDSDRLWQLRAYLQNLINLDICWLTFQQCLGPQKANSLAPAHYVTFRSRIGSLMDENEDCPRGSPQWLRNVRCIALEIARLAGAVRCYEAMASDEIIRSIERILEHNLSSESQWFRELQKSLREKLLVATMGFAKKYLNMSPLAICESQRGHPHSPVSQQHYDIERISMRLAHMGVLHWRVWAPILYVRESVSPTDVATDNQLRTHDVA</sequence>
<dbReference type="OrthoDB" id="276323at2759"/>
<comment type="similarity">
    <text evidence="1">Belongs to the TCP11 family.</text>
</comment>
<dbReference type="Proteomes" id="UP000326565">
    <property type="component" value="Unassembled WGS sequence"/>
</dbReference>
<dbReference type="PANTHER" id="PTHR12832:SF11">
    <property type="entry name" value="LD23868P"/>
    <property type="match status" value="1"/>
</dbReference>
<evidence type="ECO:0000313" key="3">
    <source>
        <dbReference type="EMBL" id="KAB8068740.1"/>
    </source>
</evidence>
<protein>
    <submittedName>
        <fullName evidence="3">T-complex protein 11-domain-containing protein</fullName>
    </submittedName>
</protein>
<feature type="compositionally biased region" description="Basic and acidic residues" evidence="2">
    <location>
        <begin position="1"/>
        <end position="19"/>
    </location>
</feature>
<evidence type="ECO:0000313" key="4">
    <source>
        <dbReference type="Proteomes" id="UP000326565"/>
    </source>
</evidence>
<keyword evidence="4" id="KW-1185">Reference proteome</keyword>
<accession>A0A5N5WNG6</accession>